<sequence>MVTVIADKPRSANIGNAFVCSYRYRQWHCPVTAQKNYNEDITVKGEHSHSPTSFQEYQRFEEFKEKLKKQARESIDLPRTIVNKLEIYSDVAHLILQSSARMHVIRERNKFRPRVPERLNELGSLLVGYEPAQGIYQGQVIGPDSSSAIIFASNTMLERLNNCSELYVDGTFKCVPKMIGAKQLLILHMRKMDVGIASVFVLCSNQTAELYTGIWNFLLERAPGLKDNLKVVMMDFERALIKSVKESMPNVTIRGCWFHFTRAISCHWQNLGLKNVSSPLVQDILSLAWVLPLLPKEDFPVAIEFYREKANQVKAKYKGSVNKFIDYLENQWLRIAEVVSLWRSPKRTNNICESFHRWLIHDLGIHPNLYSFIKLTTIITKIEGKWEGLERDGNSFGNKRHKEALIDSYINCQQIALFNRINVGEFLMKMKTQSMKNFMQFKLYSPHIKNLNPEDICGPEELVNLLDYSKAIECMDSTPAKSPEVIQEREPIVMQEQEITPEPEATKESGSMQDTMVVPKEEKFVAVQEVWIVMEEENELETNI</sequence>
<dbReference type="GeneID" id="40525914"/>
<proteinExistence type="predicted"/>
<protein>
    <submittedName>
        <fullName evidence="1">Uncharacterized protein</fullName>
    </submittedName>
</protein>
<evidence type="ECO:0000313" key="1">
    <source>
        <dbReference type="EMBL" id="CAA91234.2"/>
    </source>
</evidence>
<dbReference type="EMBL" id="Z58828">
    <property type="protein sequence ID" value="CAA91234.2"/>
    <property type="molecule type" value="Genomic_DNA"/>
</dbReference>
<name>O92526_9VIRU</name>
<dbReference type="KEGG" id="vg:40525914"/>
<reference evidence="1" key="1">
    <citation type="journal article" date="1999" name="J. Gen. Virol.">
        <title>Presence of polydnavirus transcripts in an egg-larval parasitoid and its lepidopterous host.</title>
        <authorList>
            <person name="Johner A."/>
            <person name="Stettler P."/>
            <person name="Gruber A."/>
            <person name="Lanzrein B."/>
        </authorList>
    </citation>
    <scope>NUCLEOTIDE SEQUENCE</scope>
    <source>
        <tissue evidence="1">Calyx fluid</tissue>
    </source>
</reference>
<dbReference type="RefSeq" id="YP_009665757.1">
    <property type="nucleotide sequence ID" value="NC_043263.1"/>
</dbReference>
<accession>O92526</accession>
<reference evidence="1" key="2">
    <citation type="journal article" date="2002" name="J. Gen. Virol.">
        <title>Characterization of Chelonus inanitus polydnavirus segments: sequences and analysis, excision site and demonstration of clustering.</title>
        <authorList>
            <person name="Wyder S."/>
            <person name="Tschannen A."/>
            <person name="Hochuli A."/>
            <person name="Gruber A."/>
            <person name="Saladin V."/>
            <person name="Zumbach S."/>
            <person name="Lanzrein B."/>
        </authorList>
    </citation>
    <scope>NUCLEOTIDE SEQUENCE</scope>
    <source>
        <tissue evidence="1">Calyx fluid</tissue>
    </source>
</reference>
<organism evidence="1">
    <name type="scientific">Bracoviriform inaniti</name>
    <dbReference type="NCBI Taxonomy" id="36344"/>
    <lineage>
        <taxon>Viruses</taxon>
        <taxon>Viruses incertae sedis</taxon>
        <taxon>Polydnaviriformidae</taxon>
        <taxon>Bracoviriform</taxon>
    </lineage>
</organism>